<comment type="subcellular location">
    <subcellularLocation>
        <location evidence="1">Membrane</location>
    </subcellularLocation>
</comment>
<dbReference type="GO" id="GO:0022857">
    <property type="term" value="F:transmembrane transporter activity"/>
    <property type="evidence" value="ECO:0007669"/>
    <property type="project" value="InterPro"/>
</dbReference>
<reference evidence="7" key="1">
    <citation type="submission" date="2016-03" db="EMBL/GenBank/DDBJ databases">
        <title>Draft genome sequence of Rosellinia necatrix.</title>
        <authorList>
            <person name="Kanematsu S."/>
        </authorList>
    </citation>
    <scope>NUCLEOTIDE SEQUENCE [LARGE SCALE GENOMIC DNA]</scope>
    <source>
        <strain evidence="7">W97</strain>
    </source>
</reference>
<dbReference type="AlphaFoldDB" id="A0A1S8AA13"/>
<accession>A0A1S8AA13</accession>
<keyword evidence="3 6" id="KW-0812">Transmembrane</keyword>
<organism evidence="7">
    <name type="scientific">Rosellinia necatrix</name>
    <name type="common">White root-rot fungus</name>
    <dbReference type="NCBI Taxonomy" id="77044"/>
    <lineage>
        <taxon>Eukaryota</taxon>
        <taxon>Fungi</taxon>
        <taxon>Dikarya</taxon>
        <taxon>Ascomycota</taxon>
        <taxon>Pezizomycotina</taxon>
        <taxon>Sordariomycetes</taxon>
        <taxon>Xylariomycetidae</taxon>
        <taxon>Xylariales</taxon>
        <taxon>Xylariaceae</taxon>
        <taxon>Rosellinia</taxon>
    </lineage>
</organism>
<evidence type="ECO:0000256" key="1">
    <source>
        <dbReference type="ARBA" id="ARBA00004370"/>
    </source>
</evidence>
<evidence type="ECO:0000313" key="8">
    <source>
        <dbReference type="Proteomes" id="UP000054516"/>
    </source>
</evidence>
<name>A0A1S8AA13_ROSNE</name>
<dbReference type="InterPro" id="IPR050814">
    <property type="entry name" value="Myo-inositol_Transporter"/>
</dbReference>
<evidence type="ECO:0000256" key="2">
    <source>
        <dbReference type="ARBA" id="ARBA00022448"/>
    </source>
</evidence>
<keyword evidence="2" id="KW-0813">Transport</keyword>
<dbReference type="EMBL" id="DF977503">
    <property type="protein sequence ID" value="GAW26946.1"/>
    <property type="molecule type" value="Genomic_DNA"/>
</dbReference>
<proteinExistence type="predicted"/>
<keyword evidence="5 6" id="KW-0472">Membrane</keyword>
<keyword evidence="8" id="KW-1185">Reference proteome</keyword>
<dbReference type="Gene3D" id="1.20.1250.20">
    <property type="entry name" value="MFS general substrate transporter like domains"/>
    <property type="match status" value="1"/>
</dbReference>
<dbReference type="STRING" id="77044.A0A1S8AA13"/>
<dbReference type="PANTHER" id="PTHR48020">
    <property type="entry name" value="PROTON MYO-INOSITOL COTRANSPORTER"/>
    <property type="match status" value="1"/>
</dbReference>
<dbReference type="OrthoDB" id="6339427at2759"/>
<protein>
    <submittedName>
        <fullName evidence="7">Putative sugar transporter</fullName>
    </submittedName>
</protein>
<evidence type="ECO:0000256" key="4">
    <source>
        <dbReference type="ARBA" id="ARBA00022989"/>
    </source>
</evidence>
<dbReference type="InterPro" id="IPR036259">
    <property type="entry name" value="MFS_trans_sf"/>
</dbReference>
<dbReference type="PANTHER" id="PTHR48020:SF12">
    <property type="entry name" value="PROTON MYO-INOSITOL COTRANSPORTER"/>
    <property type="match status" value="1"/>
</dbReference>
<dbReference type="InterPro" id="IPR005828">
    <property type="entry name" value="MFS_sugar_transport-like"/>
</dbReference>
<sequence length="136" mass="15066">MVYSLGFGAINFFFALPAIRTIDTLGRRKWLVLTLPLMCLFLTGAALATAFIAHGTPARDGIVTLFIFLFAATYSPGLGTCCLGRGRRGLLILRRADPLHLGIGKLPTIAPRGRMRFRRRDESRIRGSPVYLLPNY</sequence>
<dbReference type="Proteomes" id="UP000054516">
    <property type="component" value="Unassembled WGS sequence"/>
</dbReference>
<evidence type="ECO:0000256" key="5">
    <source>
        <dbReference type="ARBA" id="ARBA00023136"/>
    </source>
</evidence>
<dbReference type="GO" id="GO:0016020">
    <property type="term" value="C:membrane"/>
    <property type="evidence" value="ECO:0007669"/>
    <property type="project" value="UniProtKB-SubCell"/>
</dbReference>
<dbReference type="Pfam" id="PF00083">
    <property type="entry name" value="Sugar_tr"/>
    <property type="match status" value="1"/>
</dbReference>
<feature type="transmembrane region" description="Helical" evidence="6">
    <location>
        <begin position="30"/>
        <end position="53"/>
    </location>
</feature>
<evidence type="ECO:0000256" key="6">
    <source>
        <dbReference type="SAM" id="Phobius"/>
    </source>
</evidence>
<keyword evidence="7" id="KW-0762">Sugar transport</keyword>
<evidence type="ECO:0000313" key="7">
    <source>
        <dbReference type="EMBL" id="GAW26946.1"/>
    </source>
</evidence>
<gene>
    <name evidence="7" type="ORF">SAMD00023353_5800240</name>
</gene>
<keyword evidence="4 6" id="KW-1133">Transmembrane helix</keyword>
<evidence type="ECO:0000256" key="3">
    <source>
        <dbReference type="ARBA" id="ARBA00022692"/>
    </source>
</evidence>
<feature type="transmembrane region" description="Helical" evidence="6">
    <location>
        <begin position="65"/>
        <end position="84"/>
    </location>
</feature>